<evidence type="ECO:0000256" key="9">
    <source>
        <dbReference type="ARBA" id="ARBA00022801"/>
    </source>
</evidence>
<evidence type="ECO:0000256" key="7">
    <source>
        <dbReference type="ARBA" id="ARBA00022679"/>
    </source>
</evidence>
<dbReference type="InterPro" id="IPR003730">
    <property type="entry name" value="Cu_polyphenol_OxRdtase"/>
</dbReference>
<evidence type="ECO:0000313" key="18">
    <source>
        <dbReference type="Proteomes" id="UP001224412"/>
    </source>
</evidence>
<keyword evidence="12" id="KW-0186">Copper</keyword>
<evidence type="ECO:0000256" key="4">
    <source>
        <dbReference type="ARBA" id="ARBA00003215"/>
    </source>
</evidence>
<dbReference type="PANTHER" id="PTHR30616:SF2">
    <property type="entry name" value="PURINE NUCLEOSIDE PHOSPHORYLASE LACC1"/>
    <property type="match status" value="1"/>
</dbReference>
<evidence type="ECO:0000256" key="11">
    <source>
        <dbReference type="ARBA" id="ARBA00023002"/>
    </source>
</evidence>
<comment type="catalytic activity">
    <reaction evidence="15">
        <text>S-methyl-5'-thioadenosine + phosphate = 5-(methylsulfanyl)-alpha-D-ribose 1-phosphate + adenine</text>
        <dbReference type="Rhea" id="RHEA:11852"/>
        <dbReference type="ChEBI" id="CHEBI:16708"/>
        <dbReference type="ChEBI" id="CHEBI:17509"/>
        <dbReference type="ChEBI" id="CHEBI:43474"/>
        <dbReference type="ChEBI" id="CHEBI:58533"/>
        <dbReference type="EC" id="2.4.2.28"/>
    </reaction>
    <physiologicalReaction direction="left-to-right" evidence="15">
        <dbReference type="Rhea" id="RHEA:11853"/>
    </physiologicalReaction>
</comment>
<accession>A0AAP4BV43</accession>
<evidence type="ECO:0000256" key="16">
    <source>
        <dbReference type="RuleBase" id="RU361274"/>
    </source>
</evidence>
<dbReference type="GO" id="GO:0017061">
    <property type="term" value="F:S-methyl-5-thioadenosine phosphorylase activity"/>
    <property type="evidence" value="ECO:0007669"/>
    <property type="project" value="UniProtKB-EC"/>
</dbReference>
<comment type="catalytic activity">
    <reaction evidence="1">
        <text>inosine + phosphate = alpha-D-ribose 1-phosphate + hypoxanthine</text>
        <dbReference type="Rhea" id="RHEA:27646"/>
        <dbReference type="ChEBI" id="CHEBI:17368"/>
        <dbReference type="ChEBI" id="CHEBI:17596"/>
        <dbReference type="ChEBI" id="CHEBI:43474"/>
        <dbReference type="ChEBI" id="CHEBI:57720"/>
        <dbReference type="EC" id="2.4.2.1"/>
    </reaction>
    <physiologicalReaction direction="left-to-right" evidence="1">
        <dbReference type="Rhea" id="RHEA:27647"/>
    </physiologicalReaction>
</comment>
<evidence type="ECO:0000256" key="6">
    <source>
        <dbReference type="ARBA" id="ARBA00011738"/>
    </source>
</evidence>
<evidence type="ECO:0000256" key="1">
    <source>
        <dbReference type="ARBA" id="ARBA00000553"/>
    </source>
</evidence>
<comment type="caution">
    <text evidence="17">The sequence shown here is derived from an EMBL/GenBank/DDBJ whole genome shotgun (WGS) entry which is preliminary data.</text>
</comment>
<sequence length="256" mass="26930">MASTESPHSPVGAGAAGGSNVDKRRVRMVFTTRKGGESQAPYDSFNLANHVGDDSLAVAHNRERLERVLGLQKIQWMEQLHTNTVTVVTAPSESPVEATDALVTTLPGLALGVLVADCVPVLLADTSAGVCAAVHAGRIGARNGIVPRTVKAMVELGAQPNKIQALLGPAASGKNYEVPDAMAMDVERHLPGSRTKTANGTAGLDIRAGLVRQLMALGVTAIEADPRCTIDDEEFFSYRREGTTGRQAGVIWLTGQ</sequence>
<evidence type="ECO:0000313" key="17">
    <source>
        <dbReference type="EMBL" id="MDK4307311.1"/>
    </source>
</evidence>
<dbReference type="Proteomes" id="UP001224412">
    <property type="component" value="Unassembled WGS sequence"/>
</dbReference>
<comment type="similarity">
    <text evidence="5 16">Belongs to the purine nucleoside phosphorylase YfiH/LACC1 family.</text>
</comment>
<keyword evidence="10" id="KW-0862">Zinc</keyword>
<dbReference type="NCBIfam" id="TIGR00726">
    <property type="entry name" value="peptidoglycan editing factor PgeF"/>
    <property type="match status" value="1"/>
</dbReference>
<evidence type="ECO:0000256" key="15">
    <source>
        <dbReference type="ARBA" id="ARBA00049893"/>
    </source>
</evidence>
<evidence type="ECO:0000256" key="5">
    <source>
        <dbReference type="ARBA" id="ARBA00007353"/>
    </source>
</evidence>
<dbReference type="InterPro" id="IPR038371">
    <property type="entry name" value="Cu_polyphenol_OxRdtase_sf"/>
</dbReference>
<comment type="cofactor">
    <cofactor evidence="2">
        <name>Zn(2+)</name>
        <dbReference type="ChEBI" id="CHEBI:29105"/>
    </cofactor>
</comment>
<keyword evidence="7" id="KW-0808">Transferase</keyword>
<protein>
    <recommendedName>
        <fullName evidence="16">Purine nucleoside phosphorylase</fullName>
    </recommendedName>
</protein>
<dbReference type="PANTHER" id="PTHR30616">
    <property type="entry name" value="UNCHARACTERIZED PROTEIN YFIH"/>
    <property type="match status" value="1"/>
</dbReference>
<dbReference type="Pfam" id="PF02578">
    <property type="entry name" value="Cu-oxidase_4"/>
    <property type="match status" value="1"/>
</dbReference>
<comment type="cofactor">
    <cofactor evidence="3">
        <name>Cu(2+)</name>
        <dbReference type="ChEBI" id="CHEBI:29036"/>
    </cofactor>
</comment>
<dbReference type="GO" id="GO:0005507">
    <property type="term" value="F:copper ion binding"/>
    <property type="evidence" value="ECO:0007669"/>
    <property type="project" value="TreeGrafter"/>
</dbReference>
<name>A0AAP4BV43_9CORY</name>
<comment type="function">
    <text evidence="4">Purine nucleoside enzyme that catalyzes the phosphorolysis of adenosine and inosine nucleosides, yielding D-ribose 1-phosphate and the respective free bases, adenine and hypoxanthine. Also catalyzes the phosphorolysis of S-methyl-5'-thioadenosine into adenine and S-methyl-5-thio-alpha-D-ribose 1-phosphate. Also has adenosine deaminase activity.</text>
</comment>
<proteinExistence type="inferred from homology"/>
<dbReference type="SUPFAM" id="SSF64438">
    <property type="entry name" value="CNF1/YfiH-like putative cysteine hydrolases"/>
    <property type="match status" value="1"/>
</dbReference>
<dbReference type="EMBL" id="JASNVH010000010">
    <property type="protein sequence ID" value="MDK4307311.1"/>
    <property type="molecule type" value="Genomic_DNA"/>
</dbReference>
<evidence type="ECO:0000256" key="14">
    <source>
        <dbReference type="ARBA" id="ARBA00048968"/>
    </source>
</evidence>
<comment type="catalytic activity">
    <reaction evidence="13">
        <text>adenosine + H2O + H(+) = inosine + NH4(+)</text>
        <dbReference type="Rhea" id="RHEA:24408"/>
        <dbReference type="ChEBI" id="CHEBI:15377"/>
        <dbReference type="ChEBI" id="CHEBI:15378"/>
        <dbReference type="ChEBI" id="CHEBI:16335"/>
        <dbReference type="ChEBI" id="CHEBI:17596"/>
        <dbReference type="ChEBI" id="CHEBI:28938"/>
        <dbReference type="EC" id="3.5.4.4"/>
    </reaction>
    <physiologicalReaction direction="left-to-right" evidence="13">
        <dbReference type="Rhea" id="RHEA:24409"/>
    </physiologicalReaction>
</comment>
<evidence type="ECO:0000256" key="3">
    <source>
        <dbReference type="ARBA" id="ARBA00001973"/>
    </source>
</evidence>
<comment type="catalytic activity">
    <reaction evidence="14">
        <text>adenosine + phosphate = alpha-D-ribose 1-phosphate + adenine</text>
        <dbReference type="Rhea" id="RHEA:27642"/>
        <dbReference type="ChEBI" id="CHEBI:16335"/>
        <dbReference type="ChEBI" id="CHEBI:16708"/>
        <dbReference type="ChEBI" id="CHEBI:43474"/>
        <dbReference type="ChEBI" id="CHEBI:57720"/>
        <dbReference type="EC" id="2.4.2.1"/>
    </reaction>
    <physiologicalReaction direction="left-to-right" evidence="14">
        <dbReference type="Rhea" id="RHEA:27643"/>
    </physiologicalReaction>
</comment>
<keyword evidence="8" id="KW-0479">Metal-binding</keyword>
<gene>
    <name evidence="17" type="primary">pgeF</name>
    <name evidence="17" type="ORF">QPX42_07130</name>
</gene>
<evidence type="ECO:0000256" key="10">
    <source>
        <dbReference type="ARBA" id="ARBA00022833"/>
    </source>
</evidence>
<dbReference type="InterPro" id="IPR011324">
    <property type="entry name" value="Cytotoxic_necrot_fac-like_cat"/>
</dbReference>
<dbReference type="AlphaFoldDB" id="A0AAP4BV43"/>
<keyword evidence="11" id="KW-0560">Oxidoreductase</keyword>
<keyword evidence="9" id="KW-0378">Hydrolase</keyword>
<evidence type="ECO:0000256" key="13">
    <source>
        <dbReference type="ARBA" id="ARBA00047989"/>
    </source>
</evidence>
<evidence type="ECO:0000256" key="12">
    <source>
        <dbReference type="ARBA" id="ARBA00023008"/>
    </source>
</evidence>
<dbReference type="Gene3D" id="3.60.140.10">
    <property type="entry name" value="CNF1/YfiH-like putative cysteine hydrolases"/>
    <property type="match status" value="1"/>
</dbReference>
<dbReference type="GO" id="GO:0016491">
    <property type="term" value="F:oxidoreductase activity"/>
    <property type="evidence" value="ECO:0007669"/>
    <property type="project" value="UniProtKB-KW"/>
</dbReference>
<reference evidence="17" key="1">
    <citation type="submission" date="2023-05" db="EMBL/GenBank/DDBJ databases">
        <title>Metabolic capabilities are highly conserved among human nasal-associated Corynebacterium species in pangenomic analyses.</title>
        <authorList>
            <person name="Tran T.H."/>
            <person name="Roberts A.Q."/>
            <person name="Escapa I.F."/>
            <person name="Gao W."/>
            <person name="Conlan S."/>
            <person name="Kong H."/>
            <person name="Segre J.A."/>
            <person name="Kelly M.S."/>
            <person name="Lemon K.P."/>
        </authorList>
    </citation>
    <scope>NUCLEOTIDE SEQUENCE</scope>
    <source>
        <strain evidence="17">KPL2773</strain>
    </source>
</reference>
<dbReference type="FunFam" id="3.60.140.10:FF:000003">
    <property type="entry name" value="Polyphenol oxidase"/>
    <property type="match status" value="1"/>
</dbReference>
<evidence type="ECO:0000256" key="2">
    <source>
        <dbReference type="ARBA" id="ARBA00001947"/>
    </source>
</evidence>
<evidence type="ECO:0000256" key="8">
    <source>
        <dbReference type="ARBA" id="ARBA00022723"/>
    </source>
</evidence>
<dbReference type="GO" id="GO:0016787">
    <property type="term" value="F:hydrolase activity"/>
    <property type="evidence" value="ECO:0007669"/>
    <property type="project" value="UniProtKB-KW"/>
</dbReference>
<organism evidence="17 18">
    <name type="scientific">Corynebacterium pseudodiphtheriticum</name>
    <dbReference type="NCBI Taxonomy" id="37637"/>
    <lineage>
        <taxon>Bacteria</taxon>
        <taxon>Bacillati</taxon>
        <taxon>Actinomycetota</taxon>
        <taxon>Actinomycetes</taxon>
        <taxon>Mycobacteriales</taxon>
        <taxon>Corynebacteriaceae</taxon>
        <taxon>Corynebacterium</taxon>
    </lineage>
</organism>
<dbReference type="CDD" id="cd16833">
    <property type="entry name" value="YfiH"/>
    <property type="match status" value="1"/>
</dbReference>
<comment type="subunit">
    <text evidence="6">Homodimer.</text>
</comment>